<comment type="similarity">
    <text evidence="7">Belongs to the glycosyltransferase 87 family.</text>
</comment>
<feature type="transmembrane region" description="Helical" evidence="8">
    <location>
        <begin position="90"/>
        <end position="112"/>
    </location>
</feature>
<proteinExistence type="inferred from homology"/>
<evidence type="ECO:0000313" key="9">
    <source>
        <dbReference type="EMBL" id="KTD75176.1"/>
    </source>
</evidence>
<protein>
    <recommendedName>
        <fullName evidence="11">DUF2029 domain-containing protein</fullName>
    </recommendedName>
</protein>
<dbReference type="RefSeq" id="WP_058481796.1">
    <property type="nucleotide sequence ID" value="NZ_CAAAIQ010000005.1"/>
</dbReference>
<dbReference type="Pfam" id="PF09594">
    <property type="entry name" value="GT87"/>
    <property type="match status" value="1"/>
</dbReference>
<sequence length="426" mass="49509">MRKNAFLSIATIWLLILYIAIFYYQINLQILIDYSSFYAASKALADGITPYQVLTTTLLEGAKKLPTNLNPPCVLWLLQPITYLPFKLGLAIWDTLSVLAGIHAARLTYRYFAKELFPSQFQFWLLYFALFPIIMNFTIAQVGSFIAFFVLQGYHHLRNASPIKAGFYWGCISAMKLFPLLLLIYAFLLKERRACLSLIITFIGLSFIPLIQTDISTYFNYALLVKKVFWYGDNWNASLYGYLFRLWIDCKNNKQDIAWIEITYLCLLVISCIGYIYFYLTNKHIKADPANGFNYTVTTMLFLSPLGWLYYFQLLLPQALLMYQDLNTKLQNVRRLLIKTASLTLLLFPTIYIPAAYIPNIMASMTFFSFYFYGLLFMQIQYLLSPEQEKVTVDNSLFAVNRLIHAFLFLGTCVPYYYLIKMIVQA</sequence>
<dbReference type="Proteomes" id="UP000054729">
    <property type="component" value="Unassembled WGS sequence"/>
</dbReference>
<feature type="transmembrane region" description="Helical" evidence="8">
    <location>
        <begin position="166"/>
        <end position="187"/>
    </location>
</feature>
<keyword evidence="6 8" id="KW-0472">Membrane</keyword>
<accession>A0A0W1A1J7</accession>
<evidence type="ECO:0000256" key="3">
    <source>
        <dbReference type="ARBA" id="ARBA00022679"/>
    </source>
</evidence>
<evidence type="ECO:0000256" key="8">
    <source>
        <dbReference type="SAM" id="Phobius"/>
    </source>
</evidence>
<keyword evidence="4 8" id="KW-0812">Transmembrane</keyword>
<keyword evidence="5 8" id="KW-1133">Transmembrane helix</keyword>
<evidence type="ECO:0000256" key="6">
    <source>
        <dbReference type="ARBA" id="ARBA00023136"/>
    </source>
</evidence>
<evidence type="ECO:0000256" key="2">
    <source>
        <dbReference type="ARBA" id="ARBA00022475"/>
    </source>
</evidence>
<evidence type="ECO:0000313" key="10">
    <source>
        <dbReference type="Proteomes" id="UP000054729"/>
    </source>
</evidence>
<dbReference type="GO" id="GO:0016758">
    <property type="term" value="F:hexosyltransferase activity"/>
    <property type="evidence" value="ECO:0007669"/>
    <property type="project" value="InterPro"/>
</dbReference>
<feature type="transmembrane region" description="Helical" evidence="8">
    <location>
        <begin position="257"/>
        <end position="280"/>
    </location>
</feature>
<evidence type="ECO:0000256" key="4">
    <source>
        <dbReference type="ARBA" id="ARBA00022692"/>
    </source>
</evidence>
<evidence type="ECO:0000256" key="5">
    <source>
        <dbReference type="ARBA" id="ARBA00022989"/>
    </source>
</evidence>
<evidence type="ECO:0008006" key="11">
    <source>
        <dbReference type="Google" id="ProtNLM"/>
    </source>
</evidence>
<keyword evidence="10" id="KW-1185">Reference proteome</keyword>
<organism evidence="9 10">
    <name type="scientific">Legionella waltersii</name>
    <dbReference type="NCBI Taxonomy" id="66969"/>
    <lineage>
        <taxon>Bacteria</taxon>
        <taxon>Pseudomonadati</taxon>
        <taxon>Pseudomonadota</taxon>
        <taxon>Gammaproteobacteria</taxon>
        <taxon>Legionellales</taxon>
        <taxon>Legionellaceae</taxon>
        <taxon>Legionella</taxon>
    </lineage>
</organism>
<feature type="transmembrane region" description="Helical" evidence="8">
    <location>
        <begin position="194"/>
        <end position="211"/>
    </location>
</feature>
<name>A0A0W1A1J7_9GAMM</name>
<dbReference type="OrthoDB" id="5659754at2"/>
<evidence type="ECO:0000256" key="7">
    <source>
        <dbReference type="ARBA" id="ARBA00024033"/>
    </source>
</evidence>
<feature type="transmembrane region" description="Helical" evidence="8">
    <location>
        <begin position="336"/>
        <end position="358"/>
    </location>
</feature>
<dbReference type="InterPro" id="IPR018584">
    <property type="entry name" value="GT87"/>
</dbReference>
<keyword evidence="3" id="KW-0808">Transferase</keyword>
<feature type="transmembrane region" description="Helical" evidence="8">
    <location>
        <begin position="292"/>
        <end position="316"/>
    </location>
</feature>
<dbReference type="PATRIC" id="fig|66969.6.peg.3506"/>
<feature type="transmembrane region" description="Helical" evidence="8">
    <location>
        <begin position="365"/>
        <end position="383"/>
    </location>
</feature>
<gene>
    <name evidence="9" type="ORF">Lwal_3217</name>
</gene>
<evidence type="ECO:0000256" key="1">
    <source>
        <dbReference type="ARBA" id="ARBA00004651"/>
    </source>
</evidence>
<feature type="transmembrane region" description="Helical" evidence="8">
    <location>
        <begin position="124"/>
        <end position="154"/>
    </location>
</feature>
<dbReference type="GO" id="GO:0005886">
    <property type="term" value="C:plasma membrane"/>
    <property type="evidence" value="ECO:0007669"/>
    <property type="project" value="UniProtKB-SubCell"/>
</dbReference>
<comment type="caution">
    <text evidence="9">The sequence shown here is derived from an EMBL/GenBank/DDBJ whole genome shotgun (WGS) entry which is preliminary data.</text>
</comment>
<feature type="transmembrane region" description="Helical" evidence="8">
    <location>
        <begin position="403"/>
        <end position="420"/>
    </location>
</feature>
<feature type="transmembrane region" description="Helical" evidence="8">
    <location>
        <begin position="7"/>
        <end position="26"/>
    </location>
</feature>
<comment type="subcellular location">
    <subcellularLocation>
        <location evidence="1">Cell membrane</location>
        <topology evidence="1">Multi-pass membrane protein</topology>
    </subcellularLocation>
</comment>
<reference evidence="9 10" key="1">
    <citation type="submission" date="2015-11" db="EMBL/GenBank/DDBJ databases">
        <title>Genomic analysis of 38 Legionella species identifies large and diverse effector repertoires.</title>
        <authorList>
            <person name="Burstein D."/>
            <person name="Amaro F."/>
            <person name="Zusman T."/>
            <person name="Lifshitz Z."/>
            <person name="Cohen O."/>
            <person name="Gilbert J.A."/>
            <person name="Pupko T."/>
            <person name="Shuman H.A."/>
            <person name="Segal G."/>
        </authorList>
    </citation>
    <scope>NUCLEOTIDE SEQUENCE [LARGE SCALE GENOMIC DNA]</scope>
    <source>
        <strain evidence="9 10">ATCC 51914</strain>
    </source>
</reference>
<dbReference type="AlphaFoldDB" id="A0A0W1A1J7"/>
<dbReference type="EMBL" id="LNZB01000060">
    <property type="protein sequence ID" value="KTD75176.1"/>
    <property type="molecule type" value="Genomic_DNA"/>
</dbReference>
<keyword evidence="2" id="KW-1003">Cell membrane</keyword>